<feature type="compositionally biased region" description="Low complexity" evidence="1">
    <location>
        <begin position="765"/>
        <end position="779"/>
    </location>
</feature>
<organism evidence="3 4">
    <name type="scientific">Byssothecium circinans</name>
    <dbReference type="NCBI Taxonomy" id="147558"/>
    <lineage>
        <taxon>Eukaryota</taxon>
        <taxon>Fungi</taxon>
        <taxon>Dikarya</taxon>
        <taxon>Ascomycota</taxon>
        <taxon>Pezizomycotina</taxon>
        <taxon>Dothideomycetes</taxon>
        <taxon>Pleosporomycetidae</taxon>
        <taxon>Pleosporales</taxon>
        <taxon>Massarineae</taxon>
        <taxon>Massarinaceae</taxon>
        <taxon>Byssothecium</taxon>
    </lineage>
</organism>
<evidence type="ECO:0000256" key="1">
    <source>
        <dbReference type="SAM" id="MobiDB-lite"/>
    </source>
</evidence>
<name>A0A6A5TLZ1_9PLEO</name>
<feature type="compositionally biased region" description="Polar residues" evidence="1">
    <location>
        <begin position="640"/>
        <end position="649"/>
    </location>
</feature>
<feature type="region of interest" description="Disordered" evidence="1">
    <location>
        <begin position="1"/>
        <end position="25"/>
    </location>
</feature>
<feature type="compositionally biased region" description="Basic and acidic residues" evidence="1">
    <location>
        <begin position="1"/>
        <end position="12"/>
    </location>
</feature>
<feature type="region of interest" description="Disordered" evidence="1">
    <location>
        <begin position="758"/>
        <end position="784"/>
    </location>
</feature>
<sequence length="897" mass="98524">MRKDLQADDDGRGTPLPQYEKTPLVPFTLTLQEEKDNPGQFQLVVNIDSQRQPPHGGNLQPSASKKLIASLKEVPSLGYDVSPLYHTLKSSPPSSPQEEKGWSDLDAIPPEFLEKVVPDWKVTFSRSDTTASVQSRKLADIKAKIKKSGHGFLVRLLKGSNAETEANEVAEVHLGQHTKEISVKPVVAGQIAELATGCRPAELDATCSVPAIENSNPATNVEVFELPTNEPTRSTQPALDSPSPSVSHWLQQAVEPSRRTSVLEEGWFSDAETLRSDVRSVADRLEETDIEPLSRYSSAIPTRSASVFSIVKTPTRGLSVVGPIRRVERAGRVRGKGKSARSDLNRSGAHKSIRRHSPRTSTHNVPTMGAVSTMRDSSLLQPPYTSSDESGSNETARKAPRRSSKEELTQAMAKSKSQLRLQTDVPQATSANSSPVTKRKRSPRTRKSATFSSSVDIVGSSHQAEASPVWSEVDPSDELRAALDDAFGNINHDERRNSQESRPVPKTQEPVDVDEIGDMALPPGLEIRMPPSTTRSPVTTFWGLALSALSERALEVLSALRDRYGSDPPVPANHVRVRWTCSCGEPLHDDFIERRPGAARLLEAYLNRPRAHTPTSPSTRTSTATSMSSVFDANSRASTLTTPASTYGGASSWGKHSDPSKYSPTRLRSNNPFSVRIGTFIEESWLLTCANEGRFTPKIVHVDVNAGRIKCDKDLALALREHYERVNRGWFKWARLRGLSTIEFVQFEVHRNRFADIRASPSMPPTSSTSTNTNDKSPSQHPYTFEPNDLMPPVGSAYLLHLFKHPEDYDGESITYLRAPKRRERLEFGMGWGINLVEGFLAQKVWAVVMVGFGIGSAVFAVMWTVRMGDVQGAFGVASWVVTLAGLGLGGLQAWLE</sequence>
<evidence type="ECO:0000256" key="2">
    <source>
        <dbReference type="SAM" id="Phobius"/>
    </source>
</evidence>
<feature type="region of interest" description="Disordered" evidence="1">
    <location>
        <begin position="640"/>
        <end position="668"/>
    </location>
</feature>
<proteinExistence type="predicted"/>
<dbReference type="AlphaFoldDB" id="A0A6A5TLZ1"/>
<feature type="region of interest" description="Disordered" evidence="1">
    <location>
        <begin position="607"/>
        <end position="628"/>
    </location>
</feature>
<feature type="compositionally biased region" description="Low complexity" evidence="1">
    <location>
        <begin position="612"/>
        <end position="628"/>
    </location>
</feature>
<keyword evidence="4" id="KW-1185">Reference proteome</keyword>
<feature type="compositionally biased region" description="Polar residues" evidence="1">
    <location>
        <begin position="449"/>
        <end position="464"/>
    </location>
</feature>
<accession>A0A6A5TLZ1</accession>
<feature type="compositionally biased region" description="Polar residues" evidence="1">
    <location>
        <begin position="374"/>
        <end position="394"/>
    </location>
</feature>
<keyword evidence="2" id="KW-1133">Transmembrane helix</keyword>
<keyword evidence="2" id="KW-0812">Transmembrane</keyword>
<feature type="transmembrane region" description="Helical" evidence="2">
    <location>
        <begin position="845"/>
        <end position="866"/>
    </location>
</feature>
<dbReference type="Proteomes" id="UP000800035">
    <property type="component" value="Unassembled WGS sequence"/>
</dbReference>
<evidence type="ECO:0000313" key="4">
    <source>
        <dbReference type="Proteomes" id="UP000800035"/>
    </source>
</evidence>
<feature type="region of interest" description="Disordered" evidence="1">
    <location>
        <begin position="329"/>
        <end position="471"/>
    </location>
</feature>
<reference evidence="3" key="1">
    <citation type="journal article" date="2020" name="Stud. Mycol.">
        <title>101 Dothideomycetes genomes: a test case for predicting lifestyles and emergence of pathogens.</title>
        <authorList>
            <person name="Haridas S."/>
            <person name="Albert R."/>
            <person name="Binder M."/>
            <person name="Bloem J."/>
            <person name="Labutti K."/>
            <person name="Salamov A."/>
            <person name="Andreopoulos B."/>
            <person name="Baker S."/>
            <person name="Barry K."/>
            <person name="Bills G."/>
            <person name="Bluhm B."/>
            <person name="Cannon C."/>
            <person name="Castanera R."/>
            <person name="Culley D."/>
            <person name="Daum C."/>
            <person name="Ezra D."/>
            <person name="Gonzalez J."/>
            <person name="Henrissat B."/>
            <person name="Kuo A."/>
            <person name="Liang C."/>
            <person name="Lipzen A."/>
            <person name="Lutzoni F."/>
            <person name="Magnuson J."/>
            <person name="Mondo S."/>
            <person name="Nolan M."/>
            <person name="Ohm R."/>
            <person name="Pangilinan J."/>
            <person name="Park H.-J."/>
            <person name="Ramirez L."/>
            <person name="Alfaro M."/>
            <person name="Sun H."/>
            <person name="Tritt A."/>
            <person name="Yoshinaga Y."/>
            <person name="Zwiers L.-H."/>
            <person name="Turgeon B."/>
            <person name="Goodwin S."/>
            <person name="Spatafora J."/>
            <person name="Crous P."/>
            <person name="Grigoriev I."/>
        </authorList>
    </citation>
    <scope>NUCLEOTIDE SEQUENCE</scope>
    <source>
        <strain evidence="3">CBS 675.92</strain>
    </source>
</reference>
<gene>
    <name evidence="3" type="ORF">CC80DRAFT_169098</name>
</gene>
<protein>
    <submittedName>
        <fullName evidence="3">Uncharacterized protein</fullName>
    </submittedName>
</protein>
<dbReference type="EMBL" id="ML977007">
    <property type="protein sequence ID" value="KAF1952940.1"/>
    <property type="molecule type" value="Genomic_DNA"/>
</dbReference>
<feature type="compositionally biased region" description="Polar residues" evidence="1">
    <location>
        <begin position="415"/>
        <end position="436"/>
    </location>
</feature>
<evidence type="ECO:0000313" key="3">
    <source>
        <dbReference type="EMBL" id="KAF1952940.1"/>
    </source>
</evidence>
<feature type="compositionally biased region" description="Basic residues" evidence="1">
    <location>
        <begin position="348"/>
        <end position="358"/>
    </location>
</feature>
<feature type="transmembrane region" description="Helical" evidence="2">
    <location>
        <begin position="873"/>
        <end position="896"/>
    </location>
</feature>
<keyword evidence="2" id="KW-0472">Membrane</keyword>
<dbReference type="OrthoDB" id="9988102at2759"/>
<feature type="region of interest" description="Disordered" evidence="1">
    <location>
        <begin position="488"/>
        <end position="509"/>
    </location>
</feature>
<feature type="compositionally biased region" description="Basic residues" evidence="1">
    <location>
        <begin position="437"/>
        <end position="447"/>
    </location>
</feature>